<proteinExistence type="predicted"/>
<name>A0ABQ9HDM8_9NEOP</name>
<evidence type="ECO:0000313" key="1">
    <source>
        <dbReference type="EMBL" id="KAJ8882432.1"/>
    </source>
</evidence>
<accession>A0ABQ9HDM8</accession>
<protein>
    <submittedName>
        <fullName evidence="1">Uncharacterized protein</fullName>
    </submittedName>
</protein>
<organism evidence="1 2">
    <name type="scientific">Dryococelus australis</name>
    <dbReference type="NCBI Taxonomy" id="614101"/>
    <lineage>
        <taxon>Eukaryota</taxon>
        <taxon>Metazoa</taxon>
        <taxon>Ecdysozoa</taxon>
        <taxon>Arthropoda</taxon>
        <taxon>Hexapoda</taxon>
        <taxon>Insecta</taxon>
        <taxon>Pterygota</taxon>
        <taxon>Neoptera</taxon>
        <taxon>Polyneoptera</taxon>
        <taxon>Phasmatodea</taxon>
        <taxon>Verophasmatodea</taxon>
        <taxon>Anareolatae</taxon>
        <taxon>Phasmatidae</taxon>
        <taxon>Eurycanthinae</taxon>
        <taxon>Dryococelus</taxon>
    </lineage>
</organism>
<comment type="caution">
    <text evidence="1">The sequence shown here is derived from an EMBL/GenBank/DDBJ whole genome shotgun (WGS) entry which is preliminary data.</text>
</comment>
<dbReference type="Proteomes" id="UP001159363">
    <property type="component" value="Chromosome 4"/>
</dbReference>
<keyword evidence="2" id="KW-1185">Reference proteome</keyword>
<reference evidence="1 2" key="1">
    <citation type="submission" date="2023-02" db="EMBL/GenBank/DDBJ databases">
        <title>LHISI_Scaffold_Assembly.</title>
        <authorList>
            <person name="Stuart O.P."/>
            <person name="Cleave R."/>
            <person name="Magrath M.J.L."/>
            <person name="Mikheyev A.S."/>
        </authorList>
    </citation>
    <scope>NUCLEOTIDE SEQUENCE [LARGE SCALE GENOMIC DNA]</scope>
    <source>
        <strain evidence="1">Daus_M_001</strain>
        <tissue evidence="1">Leg muscle</tissue>
    </source>
</reference>
<sequence>MGRRHLCYKQFSIILEEVNFDYLPGLNDWKFLLDKDLLLSLSFILPRKYIGLAEKYPQDKSASVAVSEVQTWRKK</sequence>
<evidence type="ECO:0000313" key="2">
    <source>
        <dbReference type="Proteomes" id="UP001159363"/>
    </source>
</evidence>
<dbReference type="EMBL" id="JARBHB010000005">
    <property type="protein sequence ID" value="KAJ8882432.1"/>
    <property type="molecule type" value="Genomic_DNA"/>
</dbReference>
<gene>
    <name evidence="1" type="ORF">PR048_014240</name>
</gene>